<dbReference type="InterPro" id="IPR036390">
    <property type="entry name" value="WH_DNA-bd_sf"/>
</dbReference>
<reference evidence="5" key="1">
    <citation type="submission" date="2020-08" db="EMBL/GenBank/DDBJ databases">
        <title>Sequencing the genomes of 1000 actinobacteria strains.</title>
        <authorList>
            <person name="Klenk H.-P."/>
        </authorList>
    </citation>
    <scope>NUCLEOTIDE SEQUENCE [LARGE SCALE GENOMIC DNA]</scope>
    <source>
        <strain evidence="5">DSM 27064</strain>
    </source>
</reference>
<sequence>MNTQNYKTEPLALDEIDRKIIAALQKDGRKPFSVLAEELGVPASSVRYRLQRMQDTGQFQIVGIANPLNIGFERLAMLGIKCEAGKAPEICEEISKFAETSYVVLASGTFDAMVEVVCRDIEHFTDFLFNRLQKVPGVVGTETFFVLKAYKLSYGWGVADQHD</sequence>
<name>A0A840DNF9_9MICO</name>
<dbReference type="InterPro" id="IPR050684">
    <property type="entry name" value="HTH-Siroheme_Decarb"/>
</dbReference>
<evidence type="ECO:0000313" key="5">
    <source>
        <dbReference type="EMBL" id="MBB4071079.1"/>
    </source>
</evidence>
<comment type="caution">
    <text evidence="5">The sequence shown here is derived from an EMBL/GenBank/DDBJ whole genome shotgun (WGS) entry which is preliminary data.</text>
</comment>
<dbReference type="InterPro" id="IPR000485">
    <property type="entry name" value="AsnC-type_HTH_dom"/>
</dbReference>
<dbReference type="Proteomes" id="UP000571183">
    <property type="component" value="Unassembled WGS sequence"/>
</dbReference>
<protein>
    <submittedName>
        <fullName evidence="5">Lrp/AsnC family transcriptional regulator for asnA, asnC and gidA</fullName>
    </submittedName>
</protein>
<dbReference type="InterPro" id="IPR036388">
    <property type="entry name" value="WH-like_DNA-bd_sf"/>
</dbReference>
<evidence type="ECO:0000259" key="4">
    <source>
        <dbReference type="PROSITE" id="PS50956"/>
    </source>
</evidence>
<organism evidence="5 6">
    <name type="scientific">Canibacter oris</name>
    <dbReference type="NCBI Taxonomy" id="1365628"/>
    <lineage>
        <taxon>Bacteria</taxon>
        <taxon>Bacillati</taxon>
        <taxon>Actinomycetota</taxon>
        <taxon>Actinomycetes</taxon>
        <taxon>Micrococcales</taxon>
        <taxon>Microbacteriaceae</taxon>
        <taxon>Canibacter</taxon>
    </lineage>
</organism>
<feature type="domain" description="HTH asnC-type" evidence="4">
    <location>
        <begin position="13"/>
        <end position="73"/>
    </location>
</feature>
<dbReference type="CDD" id="cd00090">
    <property type="entry name" value="HTH_ARSR"/>
    <property type="match status" value="1"/>
</dbReference>
<dbReference type="PANTHER" id="PTHR43413:SF6">
    <property type="entry name" value="REGULATORY PROTEIN ASNC"/>
    <property type="match status" value="1"/>
</dbReference>
<dbReference type="PANTHER" id="PTHR43413">
    <property type="entry name" value="TRANSCRIPTIONAL REGULATOR, ASNC FAMILY"/>
    <property type="match status" value="1"/>
</dbReference>
<dbReference type="SUPFAM" id="SSF54909">
    <property type="entry name" value="Dimeric alpha+beta barrel"/>
    <property type="match status" value="1"/>
</dbReference>
<dbReference type="Gene3D" id="3.30.70.920">
    <property type="match status" value="1"/>
</dbReference>
<keyword evidence="2" id="KW-0238">DNA-binding</keyword>
<dbReference type="InterPro" id="IPR019888">
    <property type="entry name" value="Tscrpt_reg_AsnC-like"/>
</dbReference>
<proteinExistence type="predicted"/>
<dbReference type="Pfam" id="PF01037">
    <property type="entry name" value="AsnC_trans_reg"/>
    <property type="match status" value="1"/>
</dbReference>
<keyword evidence="1" id="KW-0805">Transcription regulation</keyword>
<dbReference type="SMART" id="SM00344">
    <property type="entry name" value="HTH_ASNC"/>
    <property type="match status" value="1"/>
</dbReference>
<dbReference type="SUPFAM" id="SSF46785">
    <property type="entry name" value="Winged helix' DNA-binding domain"/>
    <property type="match status" value="1"/>
</dbReference>
<dbReference type="AlphaFoldDB" id="A0A840DNF9"/>
<evidence type="ECO:0000313" key="6">
    <source>
        <dbReference type="Proteomes" id="UP000571183"/>
    </source>
</evidence>
<dbReference type="RefSeq" id="WP_124825216.1">
    <property type="nucleotide sequence ID" value="NZ_JACIFD010000003.1"/>
</dbReference>
<evidence type="ECO:0000256" key="2">
    <source>
        <dbReference type="ARBA" id="ARBA00023125"/>
    </source>
</evidence>
<dbReference type="InterPro" id="IPR011991">
    <property type="entry name" value="ArsR-like_HTH"/>
</dbReference>
<dbReference type="PRINTS" id="PR00033">
    <property type="entry name" value="HTHASNC"/>
</dbReference>
<dbReference type="InterPro" id="IPR011008">
    <property type="entry name" value="Dimeric_a/b-barrel"/>
</dbReference>
<dbReference type="Gene3D" id="1.10.10.10">
    <property type="entry name" value="Winged helix-like DNA-binding domain superfamily/Winged helix DNA-binding domain"/>
    <property type="match status" value="1"/>
</dbReference>
<evidence type="ECO:0000256" key="1">
    <source>
        <dbReference type="ARBA" id="ARBA00023015"/>
    </source>
</evidence>
<dbReference type="GO" id="GO:0043565">
    <property type="term" value="F:sequence-specific DNA binding"/>
    <property type="evidence" value="ECO:0007669"/>
    <property type="project" value="InterPro"/>
</dbReference>
<dbReference type="EMBL" id="JACIFD010000003">
    <property type="protein sequence ID" value="MBB4071079.1"/>
    <property type="molecule type" value="Genomic_DNA"/>
</dbReference>
<dbReference type="InterPro" id="IPR019887">
    <property type="entry name" value="Tscrpt_reg_AsnC/Lrp_C"/>
</dbReference>
<accession>A0A840DNF9</accession>
<evidence type="ECO:0000256" key="3">
    <source>
        <dbReference type="ARBA" id="ARBA00023163"/>
    </source>
</evidence>
<gene>
    <name evidence="5" type="ORF">F5897_000367</name>
</gene>
<dbReference type="Pfam" id="PF13404">
    <property type="entry name" value="HTH_AsnC-type"/>
    <property type="match status" value="1"/>
</dbReference>
<keyword evidence="3" id="KW-0804">Transcription</keyword>
<dbReference type="PROSITE" id="PS50956">
    <property type="entry name" value="HTH_ASNC_2"/>
    <property type="match status" value="1"/>
</dbReference>
<keyword evidence="6" id="KW-1185">Reference proteome</keyword>